<evidence type="ECO:0008006" key="4">
    <source>
        <dbReference type="Google" id="ProtNLM"/>
    </source>
</evidence>
<evidence type="ECO:0000256" key="1">
    <source>
        <dbReference type="SAM" id="MobiDB-lite"/>
    </source>
</evidence>
<reference evidence="3" key="1">
    <citation type="journal article" date="2019" name="Int. J. Syst. Evol. Microbiol.">
        <title>The Global Catalogue of Microorganisms (GCM) 10K type strain sequencing project: providing services to taxonomists for standard genome sequencing and annotation.</title>
        <authorList>
            <consortium name="The Broad Institute Genomics Platform"/>
            <consortium name="The Broad Institute Genome Sequencing Center for Infectious Disease"/>
            <person name="Wu L."/>
            <person name="Ma J."/>
        </authorList>
    </citation>
    <scope>NUCLEOTIDE SEQUENCE [LARGE SCALE GENOMIC DNA]</scope>
    <source>
        <strain evidence="3">JCM 6833</strain>
    </source>
</reference>
<evidence type="ECO:0000313" key="2">
    <source>
        <dbReference type="EMBL" id="GAA2585910.1"/>
    </source>
</evidence>
<keyword evidence="3" id="KW-1185">Reference proteome</keyword>
<gene>
    <name evidence="2" type="ORF">GCM10010411_18280</name>
</gene>
<comment type="caution">
    <text evidence="2">The sequence shown here is derived from an EMBL/GenBank/DDBJ whole genome shotgun (WGS) entry which is preliminary data.</text>
</comment>
<feature type="region of interest" description="Disordered" evidence="1">
    <location>
        <begin position="12"/>
        <end position="42"/>
    </location>
</feature>
<accession>A0ABP6BUI2</accession>
<dbReference type="RefSeq" id="WP_344539577.1">
    <property type="nucleotide sequence ID" value="NZ_BAAATD010000002.1"/>
</dbReference>
<protein>
    <recommendedName>
        <fullName evidence="4">Twin-arginine translocation signal domain-containing protein</fullName>
    </recommendedName>
</protein>
<dbReference type="InterPro" id="IPR006311">
    <property type="entry name" value="TAT_signal"/>
</dbReference>
<dbReference type="EMBL" id="BAAATD010000002">
    <property type="protein sequence ID" value="GAA2585910.1"/>
    <property type="molecule type" value="Genomic_DNA"/>
</dbReference>
<dbReference type="Proteomes" id="UP001501509">
    <property type="component" value="Unassembled WGS sequence"/>
</dbReference>
<dbReference type="PROSITE" id="PS51318">
    <property type="entry name" value="TAT"/>
    <property type="match status" value="1"/>
</dbReference>
<evidence type="ECO:0000313" key="3">
    <source>
        <dbReference type="Proteomes" id="UP001501509"/>
    </source>
</evidence>
<sequence length="192" mass="21118">MTVADLDTLRLEDIPPLRGPRPEGAERVRRRAPRAAGADTAGPGRRAILRGLAATGASLGLAVLGIFPQARQAIAAGFSLGGGYHIYGRCPSYAANHNCSPGCGPSVVCPTCCRTSGRYKGYHKSGKSHPGYYRLRPNQCYRGTWDGWLWSYSRRCGNCRRGVTWRCHDGWKKSRRGAWYKTICRKATSCRN</sequence>
<name>A0ABP6BUI2_9ACTN</name>
<feature type="compositionally biased region" description="Basic and acidic residues" evidence="1">
    <location>
        <begin position="12"/>
        <end position="27"/>
    </location>
</feature>
<organism evidence="2 3">
    <name type="scientific">Actinomadura fulvescens</name>
    <dbReference type="NCBI Taxonomy" id="46160"/>
    <lineage>
        <taxon>Bacteria</taxon>
        <taxon>Bacillati</taxon>
        <taxon>Actinomycetota</taxon>
        <taxon>Actinomycetes</taxon>
        <taxon>Streptosporangiales</taxon>
        <taxon>Thermomonosporaceae</taxon>
        <taxon>Actinomadura</taxon>
    </lineage>
</organism>
<proteinExistence type="predicted"/>